<dbReference type="RefSeq" id="WP_129241153.1">
    <property type="nucleotide sequence ID" value="NZ_UFQC01000011.1"/>
</dbReference>
<dbReference type="NCBIfam" id="NF041856">
    <property type="entry name" value="CrpP_rel_fam"/>
    <property type="match status" value="1"/>
</dbReference>
<evidence type="ECO:0000313" key="1">
    <source>
        <dbReference type="EMBL" id="SSW67102.1"/>
    </source>
</evidence>
<sequence length="74" mass="8508">MHDDIRKQGALAARQGLTLWDCPYLRAHAMPGHTGESTAEWRARIEAWEAGWASEMKIRRPPKKMAEAVYESRE</sequence>
<name>A0A446CGW2_9BURK</name>
<dbReference type="EMBL" id="UFQC01000011">
    <property type="protein sequence ID" value="SSW67102.1"/>
    <property type="molecule type" value="Genomic_DNA"/>
</dbReference>
<gene>
    <name evidence="1" type="ORF">AVE30378_02451</name>
</gene>
<reference evidence="1 2" key="1">
    <citation type="submission" date="2018-07" db="EMBL/GenBank/DDBJ databases">
        <authorList>
            <person name="Peeters C."/>
        </authorList>
    </citation>
    <scope>NUCLEOTIDE SEQUENCE [LARGE SCALE GENOMIC DNA]</scope>
    <source>
        <strain evidence="1 2">LMG 30378</strain>
    </source>
</reference>
<dbReference type="Proteomes" id="UP000289465">
    <property type="component" value="Unassembled WGS sequence"/>
</dbReference>
<organism evidence="1 2">
    <name type="scientific">Achromobacter veterisilvae</name>
    <dbReference type="NCBI Taxonomy" id="2069367"/>
    <lineage>
        <taxon>Bacteria</taxon>
        <taxon>Pseudomonadati</taxon>
        <taxon>Pseudomonadota</taxon>
        <taxon>Betaproteobacteria</taxon>
        <taxon>Burkholderiales</taxon>
        <taxon>Alcaligenaceae</taxon>
        <taxon>Achromobacter</taxon>
    </lineage>
</organism>
<proteinExistence type="predicted"/>
<dbReference type="InterPro" id="IPR049847">
    <property type="entry name" value="CrpP-rel"/>
</dbReference>
<evidence type="ECO:0000313" key="2">
    <source>
        <dbReference type="Proteomes" id="UP000289465"/>
    </source>
</evidence>
<protein>
    <submittedName>
        <fullName evidence="1">Uncharacterized protein</fullName>
    </submittedName>
</protein>
<dbReference type="AlphaFoldDB" id="A0A446CGW2"/>
<dbReference type="OrthoDB" id="8661297at2"/>
<accession>A0A446CGW2</accession>